<dbReference type="HOGENOM" id="CLU_081283_0_0_6"/>
<dbReference type="STRING" id="1441930.Z042_17245"/>
<dbReference type="eggNOG" id="ENOG5032R43">
    <property type="taxonomic scope" value="Bacteria"/>
</dbReference>
<accession>W0LBP0</accession>
<dbReference type="Proteomes" id="UP000019030">
    <property type="component" value="Chromosome"/>
</dbReference>
<evidence type="ECO:0000259" key="1">
    <source>
        <dbReference type="Pfam" id="PF13503"/>
    </source>
</evidence>
<sequence length="324" mass="38144">MNPPVPSQTATRYLATPERAEATEYAIVDAGVEPALFDMLEQFTPLVSCLYAEPLQPEIAQLAPYLILLTPAVKNWLENNTTPWGILFTSAADMKTVRQHLRKYLQIKIPVEAKPVFFRYYDPRNFWAFLSALEAWQQHLFLGPLLSVTTYYPSRQQQDFSTLHHQYPSNIKLYKKLFELSPEQYQYLCQQEQEKYLVELCLNAKKWRQQAVQAQQETDNKRYDIPFDPRLLPDTLLERVPDIQAIERDWERAIRDLYAFCQQHNITDHRSVYGLIYLFCQQPKASLDAWPDSWYQHLSDLRLPGYFRVESLLLEQLGYLPTIE</sequence>
<name>W0LBP0_9GAMM</name>
<feature type="domain" description="DUF4123" evidence="1">
    <location>
        <begin position="25"/>
        <end position="139"/>
    </location>
</feature>
<dbReference type="PATRIC" id="fig|1441930.4.peg.3407"/>
<evidence type="ECO:0000313" key="2">
    <source>
        <dbReference type="EMBL" id="AHG21151.1"/>
    </source>
</evidence>
<dbReference type="InterPro" id="IPR025391">
    <property type="entry name" value="DUF4123"/>
</dbReference>
<proteinExistence type="predicted"/>
<dbReference type="AlphaFoldDB" id="W0LBP0"/>
<dbReference type="RefSeq" id="WP_024914216.1">
    <property type="nucleotide sequence ID" value="NZ_CP007044.2"/>
</dbReference>
<reference evidence="2 3" key="1">
    <citation type="submission" date="2014-01" db="EMBL/GenBank/DDBJ databases">
        <title>Isolation of Serratia multitudinisentens RB-25 from Ex-Landfill site.</title>
        <authorList>
            <person name="Robson E.H.J."/>
        </authorList>
    </citation>
    <scope>NUCLEOTIDE SEQUENCE [LARGE SCALE GENOMIC DNA]</scope>
    <source>
        <strain evidence="2 3">RB-25</strain>
    </source>
</reference>
<dbReference type="KEGG" id="sfo:Z042_17245"/>
<reference evidence="2 3" key="2">
    <citation type="submission" date="2015-03" db="EMBL/GenBank/DDBJ databases">
        <authorList>
            <person name="Chan K.-G."/>
        </authorList>
    </citation>
    <scope>NUCLEOTIDE SEQUENCE [LARGE SCALE GENOMIC DNA]</scope>
    <source>
        <strain evidence="2 3">RB-25</strain>
    </source>
</reference>
<dbReference type="Pfam" id="PF13503">
    <property type="entry name" value="DUF4123"/>
    <property type="match status" value="1"/>
</dbReference>
<protein>
    <recommendedName>
        <fullName evidence="1">DUF4123 domain-containing protein</fullName>
    </recommendedName>
</protein>
<evidence type="ECO:0000313" key="3">
    <source>
        <dbReference type="Proteomes" id="UP000019030"/>
    </source>
</evidence>
<keyword evidence="3" id="KW-1185">Reference proteome</keyword>
<dbReference type="OrthoDB" id="6112377at2"/>
<dbReference type="EMBL" id="CP007044">
    <property type="protein sequence ID" value="AHG21151.1"/>
    <property type="molecule type" value="Genomic_DNA"/>
</dbReference>
<gene>
    <name evidence="2" type="ORF">Z042_17245</name>
</gene>
<organism evidence="2 3">
    <name type="scientific">Chania multitudinisentens RB-25</name>
    <dbReference type="NCBI Taxonomy" id="1441930"/>
    <lineage>
        <taxon>Bacteria</taxon>
        <taxon>Pseudomonadati</taxon>
        <taxon>Pseudomonadota</taxon>
        <taxon>Gammaproteobacteria</taxon>
        <taxon>Enterobacterales</taxon>
        <taxon>Yersiniaceae</taxon>
        <taxon>Chania</taxon>
    </lineage>
</organism>